<dbReference type="EC" id="6.3.2.13" evidence="2"/>
<accession>A0ABV8MRM4</accession>
<feature type="binding site" evidence="2">
    <location>
        <begin position="406"/>
        <end position="409"/>
    </location>
    <ligand>
        <name>meso-2,6-diaminopimelate</name>
        <dbReference type="ChEBI" id="CHEBI:57791"/>
    </ligand>
</feature>
<feature type="domain" description="Mur ligase central" evidence="5">
    <location>
        <begin position="110"/>
        <end position="308"/>
    </location>
</feature>
<comment type="cofactor">
    <cofactor evidence="2">
        <name>Mg(2+)</name>
        <dbReference type="ChEBI" id="CHEBI:18420"/>
    </cofactor>
</comment>
<feature type="binding site" evidence="2">
    <location>
        <position position="29"/>
    </location>
    <ligand>
        <name>UDP-N-acetyl-alpha-D-muramoyl-L-alanyl-D-glutamate</name>
        <dbReference type="ChEBI" id="CHEBI:83900"/>
    </ligand>
</feature>
<dbReference type="HAMAP" id="MF_00208">
    <property type="entry name" value="MurE"/>
    <property type="match status" value="1"/>
</dbReference>
<evidence type="ECO:0000256" key="2">
    <source>
        <dbReference type="HAMAP-Rule" id="MF_00208"/>
    </source>
</evidence>
<keyword evidence="7" id="KW-1185">Reference proteome</keyword>
<dbReference type="NCBIfam" id="TIGR01085">
    <property type="entry name" value="murE"/>
    <property type="match status" value="1"/>
</dbReference>
<keyword evidence="2 3" id="KW-0961">Cell wall biogenesis/degradation</keyword>
<feature type="binding site" evidence="2">
    <location>
        <position position="463"/>
    </location>
    <ligand>
        <name>meso-2,6-diaminopimelate</name>
        <dbReference type="ChEBI" id="CHEBI:57791"/>
    </ligand>
</feature>
<dbReference type="SUPFAM" id="SSF63418">
    <property type="entry name" value="MurE/MurF N-terminal domain"/>
    <property type="match status" value="1"/>
</dbReference>
<dbReference type="SUPFAM" id="SSF53244">
    <property type="entry name" value="MurD-like peptide ligases, peptide-binding domain"/>
    <property type="match status" value="1"/>
</dbReference>
<dbReference type="SUPFAM" id="SSF53623">
    <property type="entry name" value="MurD-like peptide ligases, catalytic domain"/>
    <property type="match status" value="1"/>
</dbReference>
<feature type="modified residue" description="N6-carboxylysine" evidence="2">
    <location>
        <position position="221"/>
    </location>
</feature>
<dbReference type="Pfam" id="PF02875">
    <property type="entry name" value="Mur_ligase_C"/>
    <property type="match status" value="1"/>
</dbReference>
<dbReference type="Gene3D" id="3.90.190.20">
    <property type="entry name" value="Mur ligase, C-terminal domain"/>
    <property type="match status" value="1"/>
</dbReference>
<keyword evidence="2" id="KW-0547">Nucleotide-binding</keyword>
<dbReference type="InterPro" id="IPR013221">
    <property type="entry name" value="Mur_ligase_cen"/>
</dbReference>
<comment type="function">
    <text evidence="2">Catalyzes the addition of meso-diaminopimelic acid to the nucleotide precursor UDP-N-acetylmuramoyl-L-alanyl-D-glutamate (UMAG) in the biosynthesis of bacterial cell-wall peptidoglycan.</text>
</comment>
<comment type="caution">
    <text evidence="6">The sequence shown here is derived from an EMBL/GenBank/DDBJ whole genome shotgun (WGS) entry which is preliminary data.</text>
</comment>
<dbReference type="EMBL" id="JBHSBU010000001">
    <property type="protein sequence ID" value="MFC4159960.1"/>
    <property type="molecule type" value="Genomic_DNA"/>
</dbReference>
<keyword evidence="2" id="KW-0460">Magnesium</keyword>
<dbReference type="InterPro" id="IPR036615">
    <property type="entry name" value="Mur_ligase_C_dom_sf"/>
</dbReference>
<evidence type="ECO:0000256" key="1">
    <source>
        <dbReference type="ARBA" id="ARBA00005898"/>
    </source>
</evidence>
<comment type="subcellular location">
    <subcellularLocation>
        <location evidence="2 3">Cytoplasm</location>
    </subcellularLocation>
</comment>
<organism evidence="6 7">
    <name type="scientific">Chitinimonas lacunae</name>
    <dbReference type="NCBI Taxonomy" id="1963018"/>
    <lineage>
        <taxon>Bacteria</taxon>
        <taxon>Pseudomonadati</taxon>
        <taxon>Pseudomonadota</taxon>
        <taxon>Betaproteobacteria</taxon>
        <taxon>Neisseriales</taxon>
        <taxon>Chitinibacteraceae</taxon>
        <taxon>Chitinimonas</taxon>
    </lineage>
</organism>
<feature type="binding site" evidence="2">
    <location>
        <begin position="112"/>
        <end position="118"/>
    </location>
    <ligand>
        <name>ATP</name>
        <dbReference type="ChEBI" id="CHEBI:30616"/>
    </ligand>
</feature>
<dbReference type="InterPro" id="IPR004101">
    <property type="entry name" value="Mur_ligase_C"/>
</dbReference>
<proteinExistence type="inferred from homology"/>
<reference evidence="7" key="1">
    <citation type="journal article" date="2019" name="Int. J. Syst. Evol. Microbiol.">
        <title>The Global Catalogue of Microorganisms (GCM) 10K type strain sequencing project: providing services to taxonomists for standard genome sequencing and annotation.</title>
        <authorList>
            <consortium name="The Broad Institute Genomics Platform"/>
            <consortium name="The Broad Institute Genome Sequencing Center for Infectious Disease"/>
            <person name="Wu L."/>
            <person name="Ma J."/>
        </authorList>
    </citation>
    <scope>NUCLEOTIDE SEQUENCE [LARGE SCALE GENOMIC DNA]</scope>
    <source>
        <strain evidence="7">LMG 29894</strain>
    </source>
</reference>
<feature type="binding site" evidence="2">
    <location>
        <position position="181"/>
    </location>
    <ligand>
        <name>UDP-N-acetyl-alpha-D-muramoyl-L-alanyl-D-glutamate</name>
        <dbReference type="ChEBI" id="CHEBI:83900"/>
    </ligand>
</feature>
<feature type="binding site" evidence="2">
    <location>
        <position position="189"/>
    </location>
    <ligand>
        <name>UDP-N-acetyl-alpha-D-muramoyl-L-alanyl-D-glutamate</name>
        <dbReference type="ChEBI" id="CHEBI:83900"/>
    </ligand>
</feature>
<dbReference type="Proteomes" id="UP001595791">
    <property type="component" value="Unassembled WGS sequence"/>
</dbReference>
<feature type="binding site" evidence="2">
    <location>
        <begin position="154"/>
        <end position="155"/>
    </location>
    <ligand>
        <name>UDP-N-acetyl-alpha-D-muramoyl-L-alanyl-D-glutamate</name>
        <dbReference type="ChEBI" id="CHEBI:83900"/>
    </ligand>
</feature>
<keyword evidence="2" id="KW-0963">Cytoplasm</keyword>
<feature type="binding site" evidence="2">
    <location>
        <position position="382"/>
    </location>
    <ligand>
        <name>meso-2,6-diaminopimelate</name>
        <dbReference type="ChEBI" id="CHEBI:57791"/>
    </ligand>
</feature>
<dbReference type="NCBIfam" id="NF001126">
    <property type="entry name" value="PRK00139.1-4"/>
    <property type="match status" value="1"/>
</dbReference>
<keyword evidence="2 3" id="KW-0133">Cell shape</keyword>
<comment type="PTM">
    <text evidence="2">Carboxylation is probably crucial for Mg(2+) binding and, consequently, for the gamma-phosphate positioning of ATP.</text>
</comment>
<dbReference type="PANTHER" id="PTHR23135">
    <property type="entry name" value="MUR LIGASE FAMILY MEMBER"/>
    <property type="match status" value="1"/>
</dbReference>
<keyword evidence="2 3" id="KW-0132">Cell division</keyword>
<feature type="domain" description="Mur ligase C-terminal" evidence="4">
    <location>
        <begin position="331"/>
        <end position="461"/>
    </location>
</feature>
<keyword evidence="2 6" id="KW-0436">Ligase</keyword>
<evidence type="ECO:0000313" key="6">
    <source>
        <dbReference type="EMBL" id="MFC4159960.1"/>
    </source>
</evidence>
<dbReference type="InterPro" id="IPR005761">
    <property type="entry name" value="UDP-N-AcMur-Glu-dNH2Pim_ligase"/>
</dbReference>
<keyword evidence="2 3" id="KW-0131">Cell cycle</keyword>
<comment type="pathway">
    <text evidence="2 3">Cell wall biogenesis; peptidoglycan biosynthesis.</text>
</comment>
<evidence type="ECO:0000259" key="4">
    <source>
        <dbReference type="Pfam" id="PF02875"/>
    </source>
</evidence>
<keyword evidence="2" id="KW-0067">ATP-binding</keyword>
<evidence type="ECO:0000259" key="5">
    <source>
        <dbReference type="Pfam" id="PF08245"/>
    </source>
</evidence>
<comment type="caution">
    <text evidence="2">Lacks conserved residue(s) required for the propagation of feature annotation.</text>
</comment>
<evidence type="ECO:0000256" key="3">
    <source>
        <dbReference type="RuleBase" id="RU004135"/>
    </source>
</evidence>
<feature type="binding site" evidence="2">
    <location>
        <position position="459"/>
    </location>
    <ligand>
        <name>meso-2,6-diaminopimelate</name>
        <dbReference type="ChEBI" id="CHEBI:57791"/>
    </ligand>
</feature>
<name>A0ABV8MRM4_9NEIS</name>
<sequence length="492" mass="51845">MIPPATPLSLAERAAIDAVAAGLLPCADSRRASSGQVFLAFGGERSDGRAHIAQAIAAGCSAVLWEAEGFSWPEDWQLPNLAVAGLRQRAGLVAAHLLGEPARQLAMVGVTGTNGKTSCAHWLTQAFGLLGQRTALIGTVGYGFLDALQTASHTTPDAVSLQRLLADFRQQGAQRVCMEASSHALSLGRVEGVPFRSAIFTNLTRDHLDFHGDMASYGEAKASLFLRPELRHAVINIDDPFGAALYARLPAGLRLGYGLETGELRGERLRQSLDGLRIDVVSPWGRGELKSPLIGRFNAYNLLACLGVLLREGVDFDAALAVLGRIQSASGRMDRLGGNGQPLVLVDYAHTPDALDKALSTLREILPPGGRLLCVFGCGGDRDRGKRPQMGQIARELADLAIVTSDNPRTEAPQAIIDDILPGLAGPGRASHLVESDRAAAIGLAVAEAGPSDVVLIAGKGHEDYQDINGIKHPFSDLTVAAAALAGREVNA</sequence>
<comment type="catalytic activity">
    <reaction evidence="2">
        <text>UDP-N-acetyl-alpha-D-muramoyl-L-alanyl-D-glutamate + meso-2,6-diaminopimelate + ATP = UDP-N-acetyl-alpha-D-muramoyl-L-alanyl-gamma-D-glutamyl-meso-2,6-diaminopimelate + ADP + phosphate + H(+)</text>
        <dbReference type="Rhea" id="RHEA:23676"/>
        <dbReference type="ChEBI" id="CHEBI:15378"/>
        <dbReference type="ChEBI" id="CHEBI:30616"/>
        <dbReference type="ChEBI" id="CHEBI:43474"/>
        <dbReference type="ChEBI" id="CHEBI:57791"/>
        <dbReference type="ChEBI" id="CHEBI:83900"/>
        <dbReference type="ChEBI" id="CHEBI:83905"/>
        <dbReference type="ChEBI" id="CHEBI:456216"/>
        <dbReference type="EC" id="6.3.2.13"/>
    </reaction>
</comment>
<protein>
    <recommendedName>
        <fullName evidence="2">UDP-N-acetylmuramoyl-L-alanyl-D-glutamate--2,6-diaminopimelate ligase</fullName>
        <ecNumber evidence="2">6.3.2.13</ecNumber>
    </recommendedName>
    <alternativeName>
        <fullName evidence="2">Meso-A2pm-adding enzyme</fullName>
    </alternativeName>
    <alternativeName>
        <fullName evidence="2">Meso-diaminopimelate-adding enzyme</fullName>
    </alternativeName>
    <alternativeName>
        <fullName evidence="2">UDP-MurNAc-L-Ala-D-Glu:meso-diaminopimelate ligase</fullName>
    </alternativeName>
    <alternativeName>
        <fullName evidence="2">UDP-MurNAc-tripeptide synthetase</fullName>
    </alternativeName>
    <alternativeName>
        <fullName evidence="2">UDP-N-acetylmuramyl-tripeptide synthetase</fullName>
    </alternativeName>
</protein>
<evidence type="ECO:0000313" key="7">
    <source>
        <dbReference type="Proteomes" id="UP001595791"/>
    </source>
</evidence>
<dbReference type="PANTHER" id="PTHR23135:SF4">
    <property type="entry name" value="UDP-N-ACETYLMURAMOYL-L-ALANYL-D-GLUTAMATE--2,6-DIAMINOPIMELATE LIGASE MURE HOMOLOG, CHLOROPLASTIC"/>
    <property type="match status" value="1"/>
</dbReference>
<dbReference type="Pfam" id="PF08245">
    <property type="entry name" value="Mur_ligase_M"/>
    <property type="match status" value="1"/>
</dbReference>
<feature type="short sequence motif" description="Meso-diaminopimelate recognition motif" evidence="2">
    <location>
        <begin position="406"/>
        <end position="409"/>
    </location>
</feature>
<dbReference type="GO" id="GO:0008765">
    <property type="term" value="F:UDP-N-acetylmuramoylalanyl-D-glutamate-2,6-diaminopimelate ligase activity"/>
    <property type="evidence" value="ECO:0007669"/>
    <property type="project" value="UniProtKB-EC"/>
</dbReference>
<dbReference type="InterPro" id="IPR036565">
    <property type="entry name" value="Mur-like_cat_sf"/>
</dbReference>
<gene>
    <name evidence="2" type="primary">murE</name>
    <name evidence="6" type="ORF">ACFOW7_11445</name>
</gene>
<dbReference type="Gene3D" id="3.40.1390.10">
    <property type="entry name" value="MurE/MurF, N-terminal domain"/>
    <property type="match status" value="1"/>
</dbReference>
<dbReference type="InterPro" id="IPR035911">
    <property type="entry name" value="MurE/MurF_N"/>
</dbReference>
<comment type="similarity">
    <text evidence="1 2">Belongs to the MurCDEF family. MurE subfamily.</text>
</comment>
<keyword evidence="2 3" id="KW-0573">Peptidoglycan synthesis</keyword>
<dbReference type="RefSeq" id="WP_378164267.1">
    <property type="nucleotide sequence ID" value="NZ_JBHSBU010000001.1"/>
</dbReference>
<dbReference type="Gene3D" id="3.40.1190.10">
    <property type="entry name" value="Mur-like, catalytic domain"/>
    <property type="match status" value="1"/>
</dbReference>